<evidence type="ECO:0000256" key="5">
    <source>
        <dbReference type="ARBA" id="ARBA00022725"/>
    </source>
</evidence>
<evidence type="ECO:0000256" key="3">
    <source>
        <dbReference type="ARBA" id="ARBA00022606"/>
    </source>
</evidence>
<dbReference type="EMBL" id="VTPC01087346">
    <property type="protein sequence ID" value="KAF2886540.1"/>
    <property type="molecule type" value="Genomic_DNA"/>
</dbReference>
<keyword evidence="6 10" id="KW-1133">Transmembrane helix</keyword>
<reference evidence="11" key="1">
    <citation type="submission" date="2019-08" db="EMBL/GenBank/DDBJ databases">
        <title>The genome of the North American firefly Photinus pyralis.</title>
        <authorList>
            <consortium name="Photinus pyralis genome working group"/>
            <person name="Fallon T.R."/>
            <person name="Sander Lower S.E."/>
            <person name="Weng J.-K."/>
        </authorList>
    </citation>
    <scope>NUCLEOTIDE SEQUENCE</scope>
    <source>
        <strain evidence="11">TRF0915ILg1</strain>
        <tissue evidence="11">Whole body</tissue>
    </source>
</reference>
<dbReference type="GO" id="GO:0007165">
    <property type="term" value="P:signal transduction"/>
    <property type="evidence" value="ECO:0007669"/>
    <property type="project" value="UniProtKB-KW"/>
</dbReference>
<keyword evidence="5 10" id="KW-0552">Olfaction</keyword>
<evidence type="ECO:0000313" key="12">
    <source>
        <dbReference type="Proteomes" id="UP000801492"/>
    </source>
</evidence>
<keyword evidence="8 10" id="KW-0675">Receptor</keyword>
<comment type="caution">
    <text evidence="11">The sequence shown here is derived from an EMBL/GenBank/DDBJ whole genome shotgun (WGS) entry which is preliminary data.</text>
</comment>
<dbReference type="AlphaFoldDB" id="A0A8K0CML9"/>
<evidence type="ECO:0000256" key="8">
    <source>
        <dbReference type="ARBA" id="ARBA00023170"/>
    </source>
</evidence>
<keyword evidence="2" id="KW-1003">Cell membrane</keyword>
<keyword evidence="3 10" id="KW-0716">Sensory transduction</keyword>
<comment type="subcellular location">
    <subcellularLocation>
        <location evidence="1 10">Cell membrane</location>
        <topology evidence="1 10">Multi-pass membrane protein</topology>
    </subcellularLocation>
</comment>
<name>A0A8K0CML9_IGNLU</name>
<evidence type="ECO:0000256" key="7">
    <source>
        <dbReference type="ARBA" id="ARBA00023136"/>
    </source>
</evidence>
<evidence type="ECO:0000256" key="2">
    <source>
        <dbReference type="ARBA" id="ARBA00022475"/>
    </source>
</evidence>
<dbReference type="PANTHER" id="PTHR21137">
    <property type="entry name" value="ODORANT RECEPTOR"/>
    <property type="match status" value="1"/>
</dbReference>
<gene>
    <name evidence="11" type="ORF">ILUMI_19633</name>
</gene>
<comment type="caution">
    <text evidence="10">Lacks conserved residue(s) required for the propagation of feature annotation.</text>
</comment>
<keyword evidence="7 10" id="KW-0472">Membrane</keyword>
<evidence type="ECO:0000256" key="1">
    <source>
        <dbReference type="ARBA" id="ARBA00004651"/>
    </source>
</evidence>
<evidence type="ECO:0000313" key="11">
    <source>
        <dbReference type="EMBL" id="KAF2886540.1"/>
    </source>
</evidence>
<dbReference type="GO" id="GO:0005549">
    <property type="term" value="F:odorant binding"/>
    <property type="evidence" value="ECO:0007669"/>
    <property type="project" value="InterPro"/>
</dbReference>
<keyword evidence="12" id="KW-1185">Reference proteome</keyword>
<dbReference type="InterPro" id="IPR004117">
    <property type="entry name" value="7tm6_olfct_rcpt"/>
</dbReference>
<evidence type="ECO:0000256" key="10">
    <source>
        <dbReference type="RuleBase" id="RU351113"/>
    </source>
</evidence>
<dbReference type="GO" id="GO:0005886">
    <property type="term" value="C:plasma membrane"/>
    <property type="evidence" value="ECO:0007669"/>
    <property type="project" value="UniProtKB-SubCell"/>
</dbReference>
<dbReference type="PANTHER" id="PTHR21137:SF35">
    <property type="entry name" value="ODORANT RECEPTOR 19A-RELATED"/>
    <property type="match status" value="1"/>
</dbReference>
<feature type="transmembrane region" description="Helical" evidence="10">
    <location>
        <begin position="133"/>
        <end position="152"/>
    </location>
</feature>
<evidence type="ECO:0000256" key="9">
    <source>
        <dbReference type="ARBA" id="ARBA00023224"/>
    </source>
</evidence>
<sequence>METGNGDDVSSYMPAIMKRPFTVIRQLGLFSDNKFKRTSLAVFYGFFSFMIIAITMMQFKSIKGDIYQLAANIESMVAFTQLFAKTVIAAYQQEAYKKLIQTTKHFWNFDKCDRSAKVEMMSIMSLSFKAQKVFVRAVFICAIFAILFSLFGRAPLPIGIWTLEGYDGLRRAALIIQALLVIYSAHLIGEDRMVELENALTDVNLDILGLCDIRREEEQMVDRLSKAIFYHIDAANGQAGCTHCNLSVEIDRVSCLTIIQVYAPTNNSTEGEIEDFDKALEYTLQKANVKNQQALAVADAVYFSNWYSQYFPSLKIPVCFMIQNAQREVTIKASGLVIMDATTVLNILPNNHDSAPCHKAKSMTGFEFQNIHKFALAWQFALSKNVWELLKRKLAKDNSSHKRILLNLSKGCGSI</sequence>
<proteinExistence type="inferred from homology"/>
<evidence type="ECO:0000256" key="6">
    <source>
        <dbReference type="ARBA" id="ARBA00022989"/>
    </source>
</evidence>
<keyword evidence="4 10" id="KW-0812">Transmembrane</keyword>
<comment type="similarity">
    <text evidence="10">Belongs to the insect chemoreceptor superfamily. Heteromeric odorant receptor channel (TC 1.A.69) family.</text>
</comment>
<protein>
    <recommendedName>
        <fullName evidence="10">Odorant receptor</fullName>
    </recommendedName>
</protein>
<evidence type="ECO:0000256" key="4">
    <source>
        <dbReference type="ARBA" id="ARBA00022692"/>
    </source>
</evidence>
<dbReference type="Proteomes" id="UP000801492">
    <property type="component" value="Unassembled WGS sequence"/>
</dbReference>
<keyword evidence="9 10" id="KW-0807">Transducer</keyword>
<dbReference type="OrthoDB" id="6767704at2759"/>
<dbReference type="GO" id="GO:0004984">
    <property type="term" value="F:olfactory receptor activity"/>
    <property type="evidence" value="ECO:0007669"/>
    <property type="project" value="InterPro"/>
</dbReference>
<organism evidence="11 12">
    <name type="scientific">Ignelater luminosus</name>
    <name type="common">Cucubano</name>
    <name type="synonym">Pyrophorus luminosus</name>
    <dbReference type="NCBI Taxonomy" id="2038154"/>
    <lineage>
        <taxon>Eukaryota</taxon>
        <taxon>Metazoa</taxon>
        <taxon>Ecdysozoa</taxon>
        <taxon>Arthropoda</taxon>
        <taxon>Hexapoda</taxon>
        <taxon>Insecta</taxon>
        <taxon>Pterygota</taxon>
        <taxon>Neoptera</taxon>
        <taxon>Endopterygota</taxon>
        <taxon>Coleoptera</taxon>
        <taxon>Polyphaga</taxon>
        <taxon>Elateriformia</taxon>
        <taxon>Elateroidea</taxon>
        <taxon>Elateridae</taxon>
        <taxon>Agrypninae</taxon>
        <taxon>Pyrophorini</taxon>
        <taxon>Ignelater</taxon>
    </lineage>
</organism>
<accession>A0A8K0CML9</accession>
<feature type="transmembrane region" description="Helical" evidence="10">
    <location>
        <begin position="41"/>
        <end position="59"/>
    </location>
</feature>